<reference evidence="4 5" key="1">
    <citation type="journal article" date="2014" name="BMC Genomics">
        <title>Comparison of environmental and isolate Sulfobacillus genomes reveals diverse carbon, sulfur, nitrogen, and hydrogen metabolisms.</title>
        <authorList>
            <person name="Justice N.B."/>
            <person name="Norman A."/>
            <person name="Brown C.T."/>
            <person name="Singh A."/>
            <person name="Thomas B.C."/>
            <person name="Banfield J.F."/>
        </authorList>
    </citation>
    <scope>NUCLEOTIDE SEQUENCE [LARGE SCALE GENOMIC DNA]</scope>
    <source>
        <strain evidence="4">AMDSBA3</strain>
    </source>
</reference>
<dbReference type="InterPro" id="IPR036866">
    <property type="entry name" value="RibonucZ/Hydroxyglut_hydro"/>
</dbReference>
<keyword evidence="1" id="KW-0269">Exonuclease</keyword>
<evidence type="ECO:0000256" key="1">
    <source>
        <dbReference type="ARBA" id="ARBA00022839"/>
    </source>
</evidence>
<dbReference type="CDD" id="cd07732">
    <property type="entry name" value="metallo-hydrolase-like_MBL-fold"/>
    <property type="match status" value="1"/>
</dbReference>
<dbReference type="GO" id="GO:0003723">
    <property type="term" value="F:RNA binding"/>
    <property type="evidence" value="ECO:0007669"/>
    <property type="project" value="UniProtKB-KW"/>
</dbReference>
<dbReference type="Pfam" id="PF12706">
    <property type="entry name" value="Lactamase_B_2"/>
    <property type="match status" value="1"/>
</dbReference>
<dbReference type="AlphaFoldDB" id="A0A2T2WJV5"/>
<evidence type="ECO:0000256" key="2">
    <source>
        <dbReference type="ARBA" id="ARBA00022884"/>
    </source>
</evidence>
<dbReference type="PANTHER" id="PTHR43694">
    <property type="entry name" value="RIBONUCLEASE J"/>
    <property type="match status" value="1"/>
</dbReference>
<evidence type="ECO:0000313" key="4">
    <source>
        <dbReference type="EMBL" id="PSR22506.1"/>
    </source>
</evidence>
<gene>
    <name evidence="4" type="ORF">C7B45_06715</name>
</gene>
<organism evidence="4 5">
    <name type="scientific">Sulfobacillus acidophilus</name>
    <dbReference type="NCBI Taxonomy" id="53633"/>
    <lineage>
        <taxon>Bacteria</taxon>
        <taxon>Bacillati</taxon>
        <taxon>Bacillota</taxon>
        <taxon>Clostridia</taxon>
        <taxon>Eubacteriales</taxon>
        <taxon>Clostridiales Family XVII. Incertae Sedis</taxon>
        <taxon>Sulfobacillus</taxon>
    </lineage>
</organism>
<sequence>MAEISFWGGVGVIGSSKILIEQDGWRILLDCGLDFSPGAGLFRSHVAPRPGHILQDRLRIGGAPWLPHLYRPEAVAGLDLPGGSDGQTAVFVTHAHIDHIGLTGWVDPGVPIYCSIDTKRVMEALTAAGDGVEGGEPALIGLADGESVTFGPFRVTRYPVDHDVIGASGYAVETQDGVVGFTGDIRLHGRHPEKSLAFAQAIHGARAFVIEGTTLSFGFKSAQSTEVAVDEQFTRILATTPGLVLMSLYPRNVERVESFLAIARSAGRTILWPPKMAAFFTHLGIPDVAVWDESRLDAVRSHPEHYVVQMAVAEIPVLLDLPVGPGAVFVHANGEPLGVFDPDYEVLQDWLKFTHTPWWGIGTSGHASPDDLNRLVETVAPDILFPLHSQEPDRLIPPPGTVRWLPQRGGRRFALSGR</sequence>
<comment type="caution">
    <text evidence="4">The sequence shown here is derived from an EMBL/GenBank/DDBJ whole genome shotgun (WGS) entry which is preliminary data.</text>
</comment>
<keyword evidence="1" id="KW-0540">Nuclease</keyword>
<keyword evidence="2" id="KW-0694">RNA-binding</keyword>
<protein>
    <recommendedName>
        <fullName evidence="3">Metallo-beta-lactamase domain-containing protein</fullName>
    </recommendedName>
</protein>
<dbReference type="SUPFAM" id="SSF56281">
    <property type="entry name" value="Metallo-hydrolase/oxidoreductase"/>
    <property type="match status" value="1"/>
</dbReference>
<dbReference type="SMART" id="SM00849">
    <property type="entry name" value="Lactamase_B"/>
    <property type="match status" value="1"/>
</dbReference>
<dbReference type="Gene3D" id="3.40.50.10710">
    <property type="entry name" value="Metallo-hydrolase/oxidoreductase"/>
    <property type="match status" value="1"/>
</dbReference>
<dbReference type="EMBL" id="PXYV01000016">
    <property type="protein sequence ID" value="PSR22506.1"/>
    <property type="molecule type" value="Genomic_DNA"/>
</dbReference>
<evidence type="ECO:0000259" key="3">
    <source>
        <dbReference type="SMART" id="SM00849"/>
    </source>
</evidence>
<dbReference type="GO" id="GO:0004527">
    <property type="term" value="F:exonuclease activity"/>
    <property type="evidence" value="ECO:0007669"/>
    <property type="project" value="UniProtKB-KW"/>
</dbReference>
<dbReference type="InterPro" id="IPR042173">
    <property type="entry name" value="RNase_J_2"/>
</dbReference>
<accession>A0A2T2WJV5</accession>
<keyword evidence="1" id="KW-0378">Hydrolase</keyword>
<dbReference type="InterPro" id="IPR001279">
    <property type="entry name" value="Metallo-B-lactamas"/>
</dbReference>
<dbReference type="PANTHER" id="PTHR43694:SF1">
    <property type="entry name" value="RIBONUCLEASE J"/>
    <property type="match status" value="1"/>
</dbReference>
<dbReference type="Proteomes" id="UP000241848">
    <property type="component" value="Unassembled WGS sequence"/>
</dbReference>
<dbReference type="Gene3D" id="3.60.15.10">
    <property type="entry name" value="Ribonuclease Z/Hydroxyacylglutathione hydrolase-like"/>
    <property type="match status" value="1"/>
</dbReference>
<name>A0A2T2WJV5_9FIRM</name>
<evidence type="ECO:0000313" key="5">
    <source>
        <dbReference type="Proteomes" id="UP000241848"/>
    </source>
</evidence>
<feature type="domain" description="Metallo-beta-lactamase" evidence="3">
    <location>
        <begin position="14"/>
        <end position="219"/>
    </location>
</feature>
<proteinExistence type="predicted"/>